<name>A0A2P6S304_ROSCH</name>
<evidence type="ECO:0000256" key="1">
    <source>
        <dbReference type="SAM" id="MobiDB-lite"/>
    </source>
</evidence>
<gene>
    <name evidence="3" type="ORF">RchiOBHm_Chr2g0162351</name>
</gene>
<dbReference type="Gramene" id="PRQ53064">
    <property type="protein sequence ID" value="PRQ53064"/>
    <property type="gene ID" value="RchiOBHm_Chr2g0162351"/>
</dbReference>
<evidence type="ECO:0000256" key="2">
    <source>
        <dbReference type="SAM" id="SignalP"/>
    </source>
</evidence>
<keyword evidence="4" id="KW-1185">Reference proteome</keyword>
<proteinExistence type="predicted"/>
<dbReference type="PANTHER" id="PTHR36733:SF1">
    <property type="entry name" value="CELL WALL PROTEIN-RELATED"/>
    <property type="match status" value="1"/>
</dbReference>
<feature type="chain" id="PRO_5015110239" description="Cell wall protein" evidence="2">
    <location>
        <begin position="30"/>
        <end position="131"/>
    </location>
</feature>
<dbReference type="InterPro" id="IPR034565">
    <property type="entry name" value="Put_cell_wall"/>
</dbReference>
<keyword evidence="2" id="KW-0732">Signal</keyword>
<sequence length="131" mass="13622">MAASRSHSSLLPLLSIFVILLTITGQAVAGRDVPKNTNKDEKKEPEFLFGHDGSFLIPGIGRVLKPHKFFPYTSPYTAPRTGGSTGTGAAPRPGGSTGTGVSAPPGRNYVPGGDDTFVPNPGFEVPNPGHP</sequence>
<dbReference type="AlphaFoldDB" id="A0A2P6S304"/>
<dbReference type="Proteomes" id="UP000238479">
    <property type="component" value="Chromosome 2"/>
</dbReference>
<feature type="signal peptide" evidence="2">
    <location>
        <begin position="1"/>
        <end position="29"/>
    </location>
</feature>
<dbReference type="PANTHER" id="PTHR36733">
    <property type="entry name" value="CELL WALL PROTEIN-RELATED"/>
    <property type="match status" value="1"/>
</dbReference>
<evidence type="ECO:0008006" key="5">
    <source>
        <dbReference type="Google" id="ProtNLM"/>
    </source>
</evidence>
<evidence type="ECO:0000313" key="4">
    <source>
        <dbReference type="Proteomes" id="UP000238479"/>
    </source>
</evidence>
<dbReference type="OrthoDB" id="1931827at2759"/>
<comment type="caution">
    <text evidence="3">The sequence shown here is derived from an EMBL/GenBank/DDBJ whole genome shotgun (WGS) entry which is preliminary data.</text>
</comment>
<reference evidence="3 4" key="1">
    <citation type="journal article" date="2018" name="Nat. Genet.">
        <title>The Rosa genome provides new insights in the design of modern roses.</title>
        <authorList>
            <person name="Bendahmane M."/>
        </authorList>
    </citation>
    <scope>NUCLEOTIDE SEQUENCE [LARGE SCALE GENOMIC DNA]</scope>
    <source>
        <strain evidence="4">cv. Old Blush</strain>
    </source>
</reference>
<feature type="region of interest" description="Disordered" evidence="1">
    <location>
        <begin position="76"/>
        <end position="131"/>
    </location>
</feature>
<accession>A0A2P6S304</accession>
<dbReference type="OMA" id="KQPEWFI"/>
<organism evidence="3 4">
    <name type="scientific">Rosa chinensis</name>
    <name type="common">China rose</name>
    <dbReference type="NCBI Taxonomy" id="74649"/>
    <lineage>
        <taxon>Eukaryota</taxon>
        <taxon>Viridiplantae</taxon>
        <taxon>Streptophyta</taxon>
        <taxon>Embryophyta</taxon>
        <taxon>Tracheophyta</taxon>
        <taxon>Spermatophyta</taxon>
        <taxon>Magnoliopsida</taxon>
        <taxon>eudicotyledons</taxon>
        <taxon>Gunneridae</taxon>
        <taxon>Pentapetalae</taxon>
        <taxon>rosids</taxon>
        <taxon>fabids</taxon>
        <taxon>Rosales</taxon>
        <taxon>Rosaceae</taxon>
        <taxon>Rosoideae</taxon>
        <taxon>Rosoideae incertae sedis</taxon>
        <taxon>Rosa</taxon>
    </lineage>
</organism>
<dbReference type="EMBL" id="PDCK01000040">
    <property type="protein sequence ID" value="PRQ53064.1"/>
    <property type="molecule type" value="Genomic_DNA"/>
</dbReference>
<protein>
    <recommendedName>
        <fullName evidence="5">Cell wall protein</fullName>
    </recommendedName>
</protein>
<dbReference type="STRING" id="74649.A0A2P6S304"/>
<evidence type="ECO:0000313" key="3">
    <source>
        <dbReference type="EMBL" id="PRQ53064.1"/>
    </source>
</evidence>